<dbReference type="CTD" id="6018"/>
<dbReference type="Pfam" id="PF25580">
    <property type="entry name" value="TPR_Rlf"/>
    <property type="match status" value="1"/>
</dbReference>
<dbReference type="InterPro" id="IPR013087">
    <property type="entry name" value="Znf_C2H2_type"/>
</dbReference>
<dbReference type="OrthoDB" id="8691423at2759"/>
<dbReference type="InterPro" id="IPR058902">
    <property type="entry name" value="zf_C2H2_ZNF292/Rlf"/>
</dbReference>
<evidence type="ECO:0000256" key="7">
    <source>
        <dbReference type="ARBA" id="ARBA00022833"/>
    </source>
</evidence>
<dbReference type="GeneID" id="105896468"/>
<evidence type="ECO:0000256" key="9">
    <source>
        <dbReference type="ARBA" id="ARBA00023125"/>
    </source>
</evidence>
<name>A0A6P3VRZ1_CLUHA</name>
<comment type="similarity">
    <text evidence="2">Belongs to the krueppel C2H2-type zinc-finger protein family.</text>
</comment>
<feature type="compositionally biased region" description="Polar residues" evidence="14">
    <location>
        <begin position="1764"/>
        <end position="1776"/>
    </location>
</feature>
<feature type="region of interest" description="Disordered" evidence="14">
    <location>
        <begin position="1564"/>
        <end position="1604"/>
    </location>
</feature>
<dbReference type="Pfam" id="PF26218">
    <property type="entry name" value="zf_C2H2_ZNF292"/>
    <property type="match status" value="1"/>
</dbReference>
<dbReference type="PROSITE" id="PS00028">
    <property type="entry name" value="ZINC_FINGER_C2H2_1"/>
    <property type="match status" value="13"/>
</dbReference>
<feature type="coiled-coil region" evidence="13">
    <location>
        <begin position="488"/>
        <end position="515"/>
    </location>
</feature>
<feature type="domain" description="C2H2-type" evidence="15">
    <location>
        <begin position="1340"/>
        <end position="1370"/>
    </location>
</feature>
<organism evidence="16 17">
    <name type="scientific">Clupea harengus</name>
    <name type="common">Atlantic herring</name>
    <dbReference type="NCBI Taxonomy" id="7950"/>
    <lineage>
        <taxon>Eukaryota</taxon>
        <taxon>Metazoa</taxon>
        <taxon>Chordata</taxon>
        <taxon>Craniata</taxon>
        <taxon>Vertebrata</taxon>
        <taxon>Euteleostomi</taxon>
        <taxon>Actinopterygii</taxon>
        <taxon>Neopterygii</taxon>
        <taxon>Teleostei</taxon>
        <taxon>Clupei</taxon>
        <taxon>Clupeiformes</taxon>
        <taxon>Clupeoidei</taxon>
        <taxon>Clupeidae</taxon>
        <taxon>Clupea</taxon>
    </lineage>
</organism>
<feature type="region of interest" description="Disordered" evidence="14">
    <location>
        <begin position="1232"/>
        <end position="1261"/>
    </location>
</feature>
<feature type="domain" description="C2H2-type" evidence="15">
    <location>
        <begin position="807"/>
        <end position="836"/>
    </location>
</feature>
<feature type="domain" description="C2H2-type" evidence="15">
    <location>
        <begin position="1396"/>
        <end position="1426"/>
    </location>
</feature>
<evidence type="ECO:0000256" key="12">
    <source>
        <dbReference type="PROSITE-ProRule" id="PRU00042"/>
    </source>
</evidence>
<evidence type="ECO:0000256" key="1">
    <source>
        <dbReference type="ARBA" id="ARBA00004123"/>
    </source>
</evidence>
<dbReference type="PROSITE" id="PS50157">
    <property type="entry name" value="ZINC_FINGER_C2H2_2"/>
    <property type="match status" value="9"/>
</dbReference>
<evidence type="ECO:0000313" key="17">
    <source>
        <dbReference type="RefSeq" id="XP_012678685.2"/>
    </source>
</evidence>
<evidence type="ECO:0000256" key="3">
    <source>
        <dbReference type="ARBA" id="ARBA00022553"/>
    </source>
</evidence>
<dbReference type="InterPro" id="IPR052251">
    <property type="entry name" value="GH-ZnFinger_Regulators"/>
</dbReference>
<comment type="subcellular location">
    <subcellularLocation>
        <location evidence="1">Nucleus</location>
    </subcellularLocation>
</comment>
<dbReference type="GO" id="GO:0005634">
    <property type="term" value="C:nucleus"/>
    <property type="evidence" value="ECO:0007669"/>
    <property type="project" value="UniProtKB-SubCell"/>
</dbReference>
<feature type="compositionally biased region" description="Polar residues" evidence="14">
    <location>
        <begin position="1009"/>
        <end position="1018"/>
    </location>
</feature>
<evidence type="ECO:0000256" key="6">
    <source>
        <dbReference type="ARBA" id="ARBA00022771"/>
    </source>
</evidence>
<feature type="domain" description="C2H2-type" evidence="15">
    <location>
        <begin position="590"/>
        <end position="617"/>
    </location>
</feature>
<dbReference type="SMART" id="SM00355">
    <property type="entry name" value="ZnF_C2H2"/>
    <property type="match status" value="15"/>
</dbReference>
<keyword evidence="6 12" id="KW-0863">Zinc-finger</keyword>
<feature type="region of interest" description="Disordered" evidence="14">
    <location>
        <begin position="1754"/>
        <end position="1861"/>
    </location>
</feature>
<dbReference type="KEGG" id="char:105896468"/>
<dbReference type="Gene3D" id="3.30.160.60">
    <property type="entry name" value="Classic Zinc Finger"/>
    <property type="match status" value="5"/>
</dbReference>
<dbReference type="RefSeq" id="XP_012678685.2">
    <property type="nucleotide sequence ID" value="XM_012823231.3"/>
</dbReference>
<dbReference type="InterPro" id="IPR036236">
    <property type="entry name" value="Znf_C2H2_sf"/>
</dbReference>
<evidence type="ECO:0000313" key="16">
    <source>
        <dbReference type="Proteomes" id="UP000515152"/>
    </source>
</evidence>
<evidence type="ECO:0000256" key="11">
    <source>
        <dbReference type="ARBA" id="ARBA00023242"/>
    </source>
</evidence>
<keyword evidence="3" id="KW-0597">Phosphoprotein</keyword>
<feature type="domain" description="C2H2-type" evidence="15">
    <location>
        <begin position="1191"/>
        <end position="1219"/>
    </location>
</feature>
<dbReference type="Pfam" id="PF25420">
    <property type="entry name" value="zf-C2H2_ZN292"/>
    <property type="match status" value="1"/>
</dbReference>
<dbReference type="GO" id="GO:0000981">
    <property type="term" value="F:DNA-binding transcription factor activity, RNA polymerase II-specific"/>
    <property type="evidence" value="ECO:0007669"/>
    <property type="project" value="TreeGrafter"/>
</dbReference>
<dbReference type="InterPro" id="IPR057986">
    <property type="entry name" value="TPR_Rlf/292/654"/>
</dbReference>
<evidence type="ECO:0000256" key="5">
    <source>
        <dbReference type="ARBA" id="ARBA00022737"/>
    </source>
</evidence>
<protein>
    <submittedName>
        <fullName evidence="17">Zinc finger protein Rlf</fullName>
    </submittedName>
</protein>
<keyword evidence="4" id="KW-0479">Metal-binding</keyword>
<sequence length="1984" mass="225507">MADGGLEPEPDWADQLLHTVEDTFLVMDSLQATLQRLEFDLRQKDISENSSTEYCNNFCQVLMHYAGSRNSVEHGLPLLEVYCLSINCFAATRPHLTSESDSVALVLKRLALSCFELLLSVPVSDVPYNTWMQFHHSVQVAHDSLLQYGSTDLQALLQITQAGGPWNLPILIDLLTGQPTDTEELCAFIALEGEGFMEMRIKHLEKLGELEKALVLLKACANCTLLTNYTGFRQSFVSQLCKMLPNDDAILEISRLDGKDVLDIICNMETEGDENSAYILCTTYLTRQLQEESLYCSWELTLLWSKLQRRIDPPLEAFLDRCLQFGAITKTAYHLLFLIQVVQTEALQLGLPVSVELCVKALQLPSQEDTDTRTAVCKTVACLLSEDLEVLRACQLTEFLLRPSQDSLASLEELYQQPDQKYDEENGIIPNSLRCELLLALKAIWPFDPEFWDWKTIKHHCNGLLGLEPEEEETAQELDLMLAAKDFNEKEEDGNQQDERKIKDLEREAVEKCETNVPGISSIGHKDDNQEEENIKTKEGLRSPSKKKTGMSERSLRWQKYKFCCQICKKEVIEARFLHHSKKHEENGVFTCPVCLQKFQGKQEFSPHISMHTQMPTRGRPPQKKKKVKKKVDWEKEMDDDETDDLEPGEIALDPSLRMYYESTHDPDVLDHILEQEAAVPRKQADQDYITFDYINTHFAFQDREVYTCPATNCSKNFKLVKYLNVHLKEHSDRDPNVKHYLEMKVKREKCSFCRKHFMTAYHHRKHRRVHFGDQPYTCIVTGCEARFSAINKLVEHKQSHGFQLRYQCELKGCSVSFSDLGQLYHHEAQHFRNAAYNCTSPGCKKFYYSRKEFLKHLATHGITFTEDNFEMQRERQRHLGDAILEEETTPKMPCNSNAESPEVVNGLRKDTSSPSACSSSSCPYVDNTDFKGSVTNVAVCFDGKKFTCGFEKCRKTFSKTKDIQRHLKCVHPEQVKVEKKGNKKMDKDKDKEKGLKNDIKTEKGGQDVSLTSVSPQPSHEKDIPCTQMCADPSTTSTNPAPKDSLTDILLSLSQLSLHCPSSRKGLCDPLLPALGAQITPLSSPPANSPSKPTPEKTESKSVPSVEANKQQLKTEPNESIPTVSQPQTCNVSSFLIQPTTKPYTCDIKGCIYQSVTSMALKRHYLTKHSISKEEVKGLEKFKAELKFKPFKCHLCPKGYREKKELRTHYLQMHNISEAVVDQMNCSVKRRGESIVQDSPTSKVSQKQNSQKDTVEEDKTAEVPVWRPRLQRQKGLVLTKLECENDFAPDEQKSSNLCKDLPPLQQDHSEDEVTKEGRGSRRLVAKGNLCYILTNYHKPFHCVHKDCNSAFTNQSGLVRHLQTVHHYNRSQLCLEGDQDVDQSAGVKKEPSRPHSFSCKYNNCGKHFHSSTSLWRHHRREHSASRKVSSGVLPTSRPLNRLQRRESVSEEPIPRFKCTYANCNASYHLNSSLLRHTNHEHRNQNSLNQTAQKMPSPLVHCKFEGCTRVFSQNSNYKKHVFYRHCEYYDSVLHLENANKKDEAASGCQKKLITLSPKLPLRHSLRFSPKSQEAIQSEESTEDSLEESINETVKEENSTSENSPRRQLVYRTHEEALQMCQDRCIPVAYPCLVQDCNSVVTLLSSMRRHYLKSHKMSENQFNLQKDKLVFNAEQLEELIQKKSALVLPDIVRSPTGVLKMEYQAEPGNPGGPSLPMSLHTIKTLQQEERDIVVLSDKLPSDSSILVDADNLLYGETPGHTEALPEVQSSHSQESSLPQCPSPPLVQATLVDLSPPPSLRISVDEGFDSPGNDSGKSVQLPITPAPSVTVPITPPRQPLKRKNELSESPQPLAPSLNSKDFSTLSPSQQSFDLATYKPIGFESSFLKFIQESREKEDIEPIMSEPLKRRRNCSVKENSQRGLRITRSRLGRVSPFRPLFSDSDFHCIENLHYILDRALTGCGDDQAIKQLQYLRPVVVLERSTLSSS</sequence>
<feature type="region of interest" description="Disordered" evidence="14">
    <location>
        <begin position="1290"/>
        <end position="1319"/>
    </location>
</feature>
<feature type="compositionally biased region" description="Acidic residues" evidence="14">
    <location>
        <begin position="1577"/>
        <end position="1587"/>
    </location>
</feature>
<keyword evidence="11" id="KW-0539">Nucleus</keyword>
<feature type="compositionally biased region" description="Basic and acidic residues" evidence="14">
    <location>
        <begin position="1307"/>
        <end position="1319"/>
    </location>
</feature>
<gene>
    <name evidence="17" type="primary">rlf</name>
</gene>
<feature type="compositionally biased region" description="Polar residues" evidence="14">
    <location>
        <begin position="1852"/>
        <end position="1861"/>
    </location>
</feature>
<feature type="domain" description="C2H2-type" evidence="15">
    <location>
        <begin position="749"/>
        <end position="776"/>
    </location>
</feature>
<evidence type="ECO:0000256" key="14">
    <source>
        <dbReference type="SAM" id="MobiDB-lite"/>
    </source>
</evidence>
<keyword evidence="10" id="KW-0804">Transcription</keyword>
<keyword evidence="16" id="KW-1185">Reference proteome</keyword>
<dbReference type="PANTHER" id="PTHR15507">
    <property type="entry name" value="ZINC FINGER PROTEIN RLF"/>
    <property type="match status" value="1"/>
</dbReference>
<feature type="compositionally biased region" description="Polar residues" evidence="14">
    <location>
        <begin position="1236"/>
        <end position="1252"/>
    </location>
</feature>
<dbReference type="PANTHER" id="PTHR15507:SF18">
    <property type="entry name" value="ZINC FINGER PROTEIN RLF"/>
    <property type="match status" value="1"/>
</dbReference>
<keyword evidence="8" id="KW-0805">Transcription regulation</keyword>
<proteinExistence type="inferred from homology"/>
<keyword evidence="9" id="KW-0238">DNA-binding</keyword>
<evidence type="ECO:0000256" key="10">
    <source>
        <dbReference type="ARBA" id="ARBA00023163"/>
    </source>
</evidence>
<feature type="region of interest" description="Disordered" evidence="14">
    <location>
        <begin position="1079"/>
        <end position="1125"/>
    </location>
</feature>
<dbReference type="GO" id="GO:0008270">
    <property type="term" value="F:zinc ion binding"/>
    <property type="evidence" value="ECO:0007669"/>
    <property type="project" value="UniProtKB-KW"/>
</dbReference>
<evidence type="ECO:0000256" key="8">
    <source>
        <dbReference type="ARBA" id="ARBA00023015"/>
    </source>
</evidence>
<keyword evidence="7" id="KW-0862">Zinc</keyword>
<keyword evidence="5" id="KW-0677">Repeat</keyword>
<evidence type="ECO:0000256" key="2">
    <source>
        <dbReference type="ARBA" id="ARBA00006991"/>
    </source>
</evidence>
<reference evidence="17" key="1">
    <citation type="submission" date="2025-08" db="UniProtKB">
        <authorList>
            <consortium name="RefSeq"/>
        </authorList>
    </citation>
    <scope>IDENTIFICATION</scope>
</reference>
<evidence type="ECO:0000256" key="13">
    <source>
        <dbReference type="SAM" id="Coils"/>
    </source>
</evidence>
<dbReference type="SUPFAM" id="SSF57667">
    <property type="entry name" value="beta-beta-alpha zinc fingers"/>
    <property type="match status" value="1"/>
</dbReference>
<feature type="compositionally biased region" description="Basic and acidic residues" evidence="14">
    <location>
        <begin position="524"/>
        <end position="541"/>
    </location>
</feature>
<accession>A0A6P3VRZ1</accession>
<feature type="compositionally biased region" description="Basic residues" evidence="14">
    <location>
        <begin position="621"/>
        <end position="630"/>
    </location>
</feature>
<feature type="domain" description="C2H2-type" evidence="15">
    <location>
        <begin position="1455"/>
        <end position="1485"/>
    </location>
</feature>
<feature type="region of interest" description="Disordered" evidence="14">
    <location>
        <begin position="977"/>
        <end position="1043"/>
    </location>
</feature>
<dbReference type="Proteomes" id="UP000515152">
    <property type="component" value="Chromosome 14"/>
</dbReference>
<evidence type="ECO:0000256" key="4">
    <source>
        <dbReference type="ARBA" id="ARBA00022723"/>
    </source>
</evidence>
<feature type="compositionally biased region" description="Acidic residues" evidence="14">
    <location>
        <begin position="636"/>
        <end position="648"/>
    </location>
</feature>
<dbReference type="GO" id="GO:0003677">
    <property type="term" value="F:DNA binding"/>
    <property type="evidence" value="ECO:0007669"/>
    <property type="project" value="UniProtKB-KW"/>
</dbReference>
<feature type="compositionally biased region" description="Polar residues" evidence="14">
    <location>
        <begin position="1108"/>
        <end position="1125"/>
    </location>
</feature>
<feature type="domain" description="C2H2-type" evidence="15">
    <location>
        <begin position="947"/>
        <end position="977"/>
    </location>
</feature>
<feature type="compositionally biased region" description="Basic and acidic residues" evidence="14">
    <location>
        <begin position="977"/>
        <end position="1006"/>
    </location>
</feature>
<keyword evidence="13" id="KW-0175">Coiled coil</keyword>
<evidence type="ECO:0000259" key="15">
    <source>
        <dbReference type="PROSITE" id="PS50157"/>
    </source>
</evidence>
<feature type="domain" description="C2H2-type" evidence="15">
    <location>
        <begin position="707"/>
        <end position="736"/>
    </location>
</feature>
<feature type="region of interest" description="Disordered" evidence="14">
    <location>
        <begin position="517"/>
        <end position="552"/>
    </location>
</feature>
<feature type="region of interest" description="Disordered" evidence="14">
    <location>
        <begin position="612"/>
        <end position="649"/>
    </location>
</feature>